<sequence>MKLKIITLVKEQAMDKSWISLDDRTRPEYEKGVQEFLEFAYSSIEPHEKIRCPCVRCNNVYFHNRDHVEADLFEHGFIKHYVSWVLHGEEFVDSSTEDSDSYDEDSELEDEHKINNMHESYNLIWIWACWVYSYTNKQPTT</sequence>
<gene>
    <name evidence="2" type="ORF">ACJIZ3_006202</name>
</gene>
<accession>A0ABD3S7E1</accession>
<comment type="caution">
    <text evidence="2">The sequence shown here is derived from an EMBL/GenBank/DDBJ whole genome shotgun (WGS) entry which is preliminary data.</text>
</comment>
<feature type="domain" description="Transposase-associated" evidence="1">
    <location>
        <begin position="16"/>
        <end position="89"/>
    </location>
</feature>
<evidence type="ECO:0000313" key="2">
    <source>
        <dbReference type="EMBL" id="KAL3820297.1"/>
    </source>
</evidence>
<dbReference type="AlphaFoldDB" id="A0ABD3S7E1"/>
<dbReference type="Proteomes" id="UP001634393">
    <property type="component" value="Unassembled WGS sequence"/>
</dbReference>
<dbReference type="Pfam" id="PF13963">
    <property type="entry name" value="Transpos_assoc"/>
    <property type="match status" value="1"/>
</dbReference>
<evidence type="ECO:0000259" key="1">
    <source>
        <dbReference type="Pfam" id="PF13963"/>
    </source>
</evidence>
<name>A0ABD3S7E1_9LAMI</name>
<reference evidence="2 3" key="1">
    <citation type="submission" date="2024-12" db="EMBL/GenBank/DDBJ databases">
        <title>The unique morphological basis and parallel evolutionary history of personate flowers in Penstemon.</title>
        <authorList>
            <person name="Depatie T.H."/>
            <person name="Wessinger C.A."/>
        </authorList>
    </citation>
    <scope>NUCLEOTIDE SEQUENCE [LARGE SCALE GENOMIC DNA]</scope>
    <source>
        <strain evidence="2">WTNN_2</strain>
        <tissue evidence="2">Leaf</tissue>
    </source>
</reference>
<dbReference type="InterPro" id="IPR029480">
    <property type="entry name" value="Transpos_assoc"/>
</dbReference>
<evidence type="ECO:0000313" key="3">
    <source>
        <dbReference type="Proteomes" id="UP001634393"/>
    </source>
</evidence>
<dbReference type="EMBL" id="JBJXBP010000007">
    <property type="protein sequence ID" value="KAL3820297.1"/>
    <property type="molecule type" value="Genomic_DNA"/>
</dbReference>
<organism evidence="2 3">
    <name type="scientific">Penstemon smallii</name>
    <dbReference type="NCBI Taxonomy" id="265156"/>
    <lineage>
        <taxon>Eukaryota</taxon>
        <taxon>Viridiplantae</taxon>
        <taxon>Streptophyta</taxon>
        <taxon>Embryophyta</taxon>
        <taxon>Tracheophyta</taxon>
        <taxon>Spermatophyta</taxon>
        <taxon>Magnoliopsida</taxon>
        <taxon>eudicotyledons</taxon>
        <taxon>Gunneridae</taxon>
        <taxon>Pentapetalae</taxon>
        <taxon>asterids</taxon>
        <taxon>lamiids</taxon>
        <taxon>Lamiales</taxon>
        <taxon>Plantaginaceae</taxon>
        <taxon>Cheloneae</taxon>
        <taxon>Penstemon</taxon>
    </lineage>
</organism>
<protein>
    <recommendedName>
        <fullName evidence="1">Transposase-associated domain-containing protein</fullName>
    </recommendedName>
</protein>
<proteinExistence type="predicted"/>
<keyword evidence="3" id="KW-1185">Reference proteome</keyword>